<feature type="compositionally biased region" description="Pro residues" evidence="1">
    <location>
        <begin position="107"/>
        <end position="126"/>
    </location>
</feature>
<feature type="compositionally biased region" description="Low complexity" evidence="1">
    <location>
        <begin position="127"/>
        <end position="166"/>
    </location>
</feature>
<evidence type="ECO:0000256" key="2">
    <source>
        <dbReference type="SAM" id="SignalP"/>
    </source>
</evidence>
<keyword evidence="4" id="KW-1185">Reference proteome</keyword>
<evidence type="ECO:0000313" key="3">
    <source>
        <dbReference type="EMBL" id="ADU46679.1"/>
    </source>
</evidence>
<dbReference type="Proteomes" id="UP000008914">
    <property type="component" value="Chromosome"/>
</dbReference>
<keyword evidence="2" id="KW-0732">Signal</keyword>
<gene>
    <name evidence="3" type="ordered locus">Intca_0118</name>
</gene>
<dbReference type="AlphaFoldDB" id="E6SFE1"/>
<dbReference type="STRING" id="710696.Intca_0118"/>
<evidence type="ECO:0000313" key="4">
    <source>
        <dbReference type="Proteomes" id="UP000008914"/>
    </source>
</evidence>
<feature type="chain" id="PRO_5038352859" evidence="2">
    <location>
        <begin position="22"/>
        <end position="235"/>
    </location>
</feature>
<feature type="compositionally biased region" description="Gly residues" evidence="1">
    <location>
        <begin position="177"/>
        <end position="200"/>
    </location>
</feature>
<feature type="region of interest" description="Disordered" evidence="1">
    <location>
        <begin position="90"/>
        <end position="208"/>
    </location>
</feature>
<protein>
    <submittedName>
        <fullName evidence="3">Uncharacterized protein</fullName>
    </submittedName>
</protein>
<dbReference type="RefSeq" id="WP_013491001.1">
    <property type="nucleotide sequence ID" value="NC_014830.1"/>
</dbReference>
<dbReference type="HOGENOM" id="CLU_1178947_0_0_11"/>
<evidence type="ECO:0000256" key="1">
    <source>
        <dbReference type="SAM" id="MobiDB-lite"/>
    </source>
</evidence>
<accession>E6SFE1</accession>
<dbReference type="OrthoDB" id="4872300at2"/>
<feature type="signal peptide" evidence="2">
    <location>
        <begin position="1"/>
        <end position="21"/>
    </location>
</feature>
<reference evidence="3 4" key="1">
    <citation type="journal article" date="2010" name="Stand. Genomic Sci.">
        <title>Complete genome sequence of Intrasporangium calvum type strain (7 KIP).</title>
        <authorList>
            <person name="Del Rio T.G."/>
            <person name="Chertkov O."/>
            <person name="Yasawong M."/>
            <person name="Lucas S."/>
            <person name="Deshpande S."/>
            <person name="Cheng J.F."/>
            <person name="Detter C."/>
            <person name="Tapia R."/>
            <person name="Han C."/>
            <person name="Goodwin L."/>
            <person name="Pitluck S."/>
            <person name="Liolios K."/>
            <person name="Ivanova N."/>
            <person name="Mavromatis K."/>
            <person name="Pati A."/>
            <person name="Chen A."/>
            <person name="Palaniappan K."/>
            <person name="Land M."/>
            <person name="Hauser L."/>
            <person name="Chang Y.J."/>
            <person name="Jeffries C.D."/>
            <person name="Rohde M."/>
            <person name="Pukall R."/>
            <person name="Sikorski J."/>
            <person name="Goker M."/>
            <person name="Woyke T."/>
            <person name="Bristow J."/>
            <person name="Eisen J.A."/>
            <person name="Markowitz V."/>
            <person name="Hugenholtz P."/>
            <person name="Kyrpides N.C."/>
            <person name="Klenk H.P."/>
            <person name="Lapidus A."/>
        </authorList>
    </citation>
    <scope>NUCLEOTIDE SEQUENCE [LARGE SCALE GENOMIC DNA]</scope>
    <source>
        <strain evidence="4">ATCC 23552 / DSM 43043 / JCM 3097 / NBRC 12989 / 7 KIP</strain>
    </source>
</reference>
<organism evidence="3 4">
    <name type="scientific">Intrasporangium calvum (strain ATCC 23552 / DSM 43043 / JCM 3097 / NBRC 12989 / NCIMB 10167 / NRRL B-3866 / 7 KIP)</name>
    <dbReference type="NCBI Taxonomy" id="710696"/>
    <lineage>
        <taxon>Bacteria</taxon>
        <taxon>Bacillati</taxon>
        <taxon>Actinomycetota</taxon>
        <taxon>Actinomycetes</taxon>
        <taxon>Micrococcales</taxon>
        <taxon>Intrasporangiaceae</taxon>
        <taxon>Intrasporangium</taxon>
    </lineage>
</organism>
<dbReference type="EMBL" id="CP002343">
    <property type="protein sequence ID" value="ADU46679.1"/>
    <property type="molecule type" value="Genomic_DNA"/>
</dbReference>
<dbReference type="KEGG" id="ica:Intca_0118"/>
<proteinExistence type="predicted"/>
<sequence length="235" mass="23448">MTTTIGMRRRAVWLITSVAFAATGALALSSATSATADEHNQWVYVCKYVGTPGVDERLQTGQNPILVSVNAIDGPPVIGAPFQDAQGRSVVIGYGEPGGGQEGEPEPVCPPELPPPPTETTTPPPTETTTPPTTETTTPPTTETTTPPTTETTTPPTTETTTGTTPPEQPPGTTPPGAGGGVTPGPGAPDTGGGPAGGAGDSVPVNGLIGTGLLLGAAGILTSEAVRRRRVVADG</sequence>
<name>E6SFE1_INTC7</name>